<reference evidence="1 2" key="1">
    <citation type="submission" date="2012-04" db="EMBL/GenBank/DDBJ databases">
        <title>The Genome Sequence of Saprolegnia declina VS20.</title>
        <authorList>
            <consortium name="The Broad Institute Genome Sequencing Platform"/>
            <person name="Russ C."/>
            <person name="Nusbaum C."/>
            <person name="Tyler B."/>
            <person name="van West P."/>
            <person name="Dieguez-Uribeondo J."/>
            <person name="de Bruijn I."/>
            <person name="Tripathy S."/>
            <person name="Jiang R."/>
            <person name="Young S.K."/>
            <person name="Zeng Q."/>
            <person name="Gargeya S."/>
            <person name="Fitzgerald M."/>
            <person name="Haas B."/>
            <person name="Abouelleil A."/>
            <person name="Alvarado L."/>
            <person name="Arachchi H.M."/>
            <person name="Berlin A."/>
            <person name="Chapman S.B."/>
            <person name="Goldberg J."/>
            <person name="Griggs A."/>
            <person name="Gujja S."/>
            <person name="Hansen M."/>
            <person name="Howarth C."/>
            <person name="Imamovic A."/>
            <person name="Larimer J."/>
            <person name="McCowen C."/>
            <person name="Montmayeur A."/>
            <person name="Murphy C."/>
            <person name="Neiman D."/>
            <person name="Pearson M."/>
            <person name="Priest M."/>
            <person name="Roberts A."/>
            <person name="Saif S."/>
            <person name="Shea T."/>
            <person name="Sisk P."/>
            <person name="Sykes S."/>
            <person name="Wortman J."/>
            <person name="Nusbaum C."/>
            <person name="Birren B."/>
        </authorList>
    </citation>
    <scope>NUCLEOTIDE SEQUENCE [LARGE SCALE GENOMIC DNA]</scope>
    <source>
        <strain evidence="1 2">VS20</strain>
    </source>
</reference>
<accession>T0Q9Y7</accession>
<sequence>MVKTRATTRAKAKRAWRAAAAVIDLDGAVIAIVQCLDRADDVVALLEALPHASLGTPLTALLDLLQEPGPLAHTWPELLLDNVSFRYPSFVEHILQAMPVLLSVRTAHRNLFGCLLQPTDSNVDAPDGFLEFVATYPRTVTHVDAAWQEDDIDCSVFCDALRRCTRLTTVHVVANAHAAAVLAAVTTPAHRVTALYITKPSSGVMEALDWTSLLRPWLASGHARHVTFFSIPIVDVDNLAHALLRTPSVRSLGVHYNDALLRSLLARNVLLPPFEKVSVATDEPPLLPRLLKRLSPKTLTSLSLEGHVDHSETLAYLPSMPCLNHLSLTRGDLGDLDGISALDGILAWSRLQRLAISCVYLTPTTLEAVLSYLDGVDSLQQLILDVAEMDAMYFVSVAQTLGRLMERGLQSAAAARHRLSSPLMLDVGEHSFSIDGIRMILDALAKCKCVCVKMVPVDGTELEPYHDEIYAFASAHHMICDLTYPPFMLCSPTNVIYE</sequence>
<organism evidence="1 2">
    <name type="scientific">Saprolegnia diclina (strain VS20)</name>
    <dbReference type="NCBI Taxonomy" id="1156394"/>
    <lineage>
        <taxon>Eukaryota</taxon>
        <taxon>Sar</taxon>
        <taxon>Stramenopiles</taxon>
        <taxon>Oomycota</taxon>
        <taxon>Saprolegniomycetes</taxon>
        <taxon>Saprolegniales</taxon>
        <taxon>Saprolegniaceae</taxon>
        <taxon>Saprolegnia</taxon>
    </lineage>
</organism>
<dbReference type="Gene3D" id="3.80.10.10">
    <property type="entry name" value="Ribonuclease Inhibitor"/>
    <property type="match status" value="1"/>
</dbReference>
<dbReference type="InParanoid" id="T0Q9Y7"/>
<keyword evidence="2" id="KW-1185">Reference proteome</keyword>
<dbReference type="EMBL" id="JH767176">
    <property type="protein sequence ID" value="EQC30305.1"/>
    <property type="molecule type" value="Genomic_DNA"/>
</dbReference>
<dbReference type="SUPFAM" id="SSF52047">
    <property type="entry name" value="RNI-like"/>
    <property type="match status" value="1"/>
</dbReference>
<dbReference type="OMA" id="AHTWPEL"/>
<dbReference type="InterPro" id="IPR032675">
    <property type="entry name" value="LRR_dom_sf"/>
</dbReference>
<protein>
    <submittedName>
        <fullName evidence="1">Uncharacterized protein</fullName>
    </submittedName>
</protein>
<dbReference type="Proteomes" id="UP000030762">
    <property type="component" value="Unassembled WGS sequence"/>
</dbReference>
<evidence type="ECO:0000313" key="2">
    <source>
        <dbReference type="Proteomes" id="UP000030762"/>
    </source>
</evidence>
<gene>
    <name evidence="1" type="ORF">SDRG_11882</name>
</gene>
<dbReference type="GeneID" id="19952609"/>
<dbReference type="AlphaFoldDB" id="T0Q9Y7"/>
<name>T0Q9Y7_SAPDV</name>
<evidence type="ECO:0000313" key="1">
    <source>
        <dbReference type="EMBL" id="EQC30305.1"/>
    </source>
</evidence>
<dbReference type="VEuPathDB" id="FungiDB:SDRG_11882"/>
<dbReference type="RefSeq" id="XP_008616158.1">
    <property type="nucleotide sequence ID" value="XM_008617936.1"/>
</dbReference>
<dbReference type="OrthoDB" id="10407150at2759"/>
<proteinExistence type="predicted"/>